<dbReference type="Proteomes" id="UP001054945">
    <property type="component" value="Unassembled WGS sequence"/>
</dbReference>
<dbReference type="EMBL" id="BPLR01000011">
    <property type="protein sequence ID" value="GIY91445.1"/>
    <property type="molecule type" value="Genomic_DNA"/>
</dbReference>
<reference evidence="1 2" key="1">
    <citation type="submission" date="2021-06" db="EMBL/GenBank/DDBJ databases">
        <title>Caerostris extrusa draft genome.</title>
        <authorList>
            <person name="Kono N."/>
            <person name="Arakawa K."/>
        </authorList>
    </citation>
    <scope>NUCLEOTIDE SEQUENCE [LARGE SCALE GENOMIC DNA]</scope>
</reference>
<proteinExistence type="predicted"/>
<keyword evidence="2" id="KW-1185">Reference proteome</keyword>
<accession>A0AAV4XB73</accession>
<gene>
    <name evidence="1" type="ORF">CEXT_671661</name>
</gene>
<organism evidence="1 2">
    <name type="scientific">Caerostris extrusa</name>
    <name type="common">Bark spider</name>
    <name type="synonym">Caerostris bankana</name>
    <dbReference type="NCBI Taxonomy" id="172846"/>
    <lineage>
        <taxon>Eukaryota</taxon>
        <taxon>Metazoa</taxon>
        <taxon>Ecdysozoa</taxon>
        <taxon>Arthropoda</taxon>
        <taxon>Chelicerata</taxon>
        <taxon>Arachnida</taxon>
        <taxon>Araneae</taxon>
        <taxon>Araneomorphae</taxon>
        <taxon>Entelegynae</taxon>
        <taxon>Araneoidea</taxon>
        <taxon>Araneidae</taxon>
        <taxon>Caerostris</taxon>
    </lineage>
</organism>
<comment type="caution">
    <text evidence="1">The sequence shown here is derived from an EMBL/GenBank/DDBJ whole genome shotgun (WGS) entry which is preliminary data.</text>
</comment>
<name>A0AAV4XB73_CAEEX</name>
<dbReference type="AlphaFoldDB" id="A0AAV4XB73"/>
<evidence type="ECO:0000313" key="2">
    <source>
        <dbReference type="Proteomes" id="UP001054945"/>
    </source>
</evidence>
<evidence type="ECO:0000313" key="1">
    <source>
        <dbReference type="EMBL" id="GIY91445.1"/>
    </source>
</evidence>
<sequence length="134" mass="15342">MGVCQRRCYLADDYTFRSLNKGSPLTPPNLHSLPRSFSPADHKLVPVLRSPKHSLCRSQGRTNHRCYLVARVQLLMHRQSNRYSLRQMQKVSSILCGEKKDTVAALFVATQFLKHQNIGIQFRCGTLNCSRKRA</sequence>
<protein>
    <submittedName>
        <fullName evidence="1">Uncharacterized protein</fullName>
    </submittedName>
</protein>